<keyword evidence="8" id="KW-0732">Signal</keyword>
<proteinExistence type="evidence at transcript level"/>
<evidence type="ECO:0000256" key="6">
    <source>
        <dbReference type="ARBA" id="ARBA00023239"/>
    </source>
</evidence>
<dbReference type="GO" id="GO:0016787">
    <property type="term" value="F:hydrolase activity"/>
    <property type="evidence" value="ECO:0007669"/>
    <property type="project" value="UniProtKB-KW"/>
</dbReference>
<keyword evidence="3" id="KW-0255">Endonuclease</keyword>
<keyword evidence="2" id="KW-0540">Nuclease</keyword>
<evidence type="ECO:0000256" key="2">
    <source>
        <dbReference type="ARBA" id="ARBA00022722"/>
    </source>
</evidence>
<accession>Q8S2R1</accession>
<feature type="chain" id="PRO_5004315673" evidence="8">
    <location>
        <begin position="20"/>
        <end position="232"/>
    </location>
</feature>
<dbReference type="GO" id="GO:0005576">
    <property type="term" value="C:extracellular region"/>
    <property type="evidence" value="ECO:0007669"/>
    <property type="project" value="TreeGrafter"/>
</dbReference>
<evidence type="ECO:0000256" key="3">
    <source>
        <dbReference type="ARBA" id="ARBA00022759"/>
    </source>
</evidence>
<feature type="non-terminal residue" evidence="9">
    <location>
        <position position="1"/>
    </location>
</feature>
<sequence>LSLIVVGIVLLSKSCTITTAYFQYFRLVLHWPFSYCSLPDSKCKRTPLPSIFTIHGLWPNNYSQPLSDCNILVPFTNIYDQPLLQRMMRSWPDLNQPMNTGPSHNFWSYQWKKHGSCSLPRYSQTSYLFKALELYDRFNVLQILTDGRLAPGDNYTVSQINITIIQEIGAIPTVKCRSGFLTEVVICFDRRGKAVINCPFQFSYPCTDAKVEFPISGPPVTPLLHINIKDRI</sequence>
<dbReference type="PROSITE" id="PS00531">
    <property type="entry name" value="RNASE_T2_2"/>
    <property type="match status" value="1"/>
</dbReference>
<dbReference type="Gene3D" id="3.90.730.10">
    <property type="entry name" value="Ribonuclease T2-like"/>
    <property type="match status" value="1"/>
</dbReference>
<evidence type="ECO:0000256" key="5">
    <source>
        <dbReference type="ARBA" id="ARBA00023157"/>
    </source>
</evidence>
<dbReference type="CDD" id="cd01061">
    <property type="entry name" value="RNase_T2_euk"/>
    <property type="match status" value="1"/>
</dbReference>
<dbReference type="GO" id="GO:0003723">
    <property type="term" value="F:RNA binding"/>
    <property type="evidence" value="ECO:0007669"/>
    <property type="project" value="InterPro"/>
</dbReference>
<evidence type="ECO:0000256" key="1">
    <source>
        <dbReference type="ARBA" id="ARBA00007469"/>
    </source>
</evidence>
<dbReference type="InterPro" id="IPR033697">
    <property type="entry name" value="Ribonuclease_T2_eukaryotic"/>
</dbReference>
<evidence type="ECO:0000313" key="9">
    <source>
        <dbReference type="EMBL" id="CAD29435.1"/>
    </source>
</evidence>
<evidence type="ECO:0000256" key="4">
    <source>
        <dbReference type="ARBA" id="ARBA00022801"/>
    </source>
</evidence>
<dbReference type="InterPro" id="IPR033130">
    <property type="entry name" value="RNase_T2_His_AS_2"/>
</dbReference>
<dbReference type="PROSITE" id="PS00530">
    <property type="entry name" value="RNASE_T2_1"/>
    <property type="match status" value="1"/>
</dbReference>
<protein>
    <submittedName>
        <fullName evidence="9">S-ribonuclease</fullName>
    </submittedName>
</protein>
<name>Q8S2R1_9LAMI</name>
<gene>
    <name evidence="9" type="primary">s1RNase</name>
</gene>
<dbReference type="SUPFAM" id="SSF55895">
    <property type="entry name" value="Ribonuclease Rh-like"/>
    <property type="match status" value="1"/>
</dbReference>
<organism evidence="9">
    <name type="scientific">Antirrhinum mollissimum</name>
    <dbReference type="NCBI Taxonomy" id="162390"/>
    <lineage>
        <taxon>Eukaryota</taxon>
        <taxon>Viridiplantae</taxon>
        <taxon>Streptophyta</taxon>
        <taxon>Embryophyta</taxon>
        <taxon>Tracheophyta</taxon>
        <taxon>Spermatophyta</taxon>
        <taxon>Magnoliopsida</taxon>
        <taxon>eudicotyledons</taxon>
        <taxon>Gunneridae</taxon>
        <taxon>Pentapetalae</taxon>
        <taxon>asterids</taxon>
        <taxon>lamiids</taxon>
        <taxon>Lamiales</taxon>
        <taxon>Plantaginaceae</taxon>
        <taxon>Antirrhineae</taxon>
        <taxon>Antirrhinum</taxon>
    </lineage>
</organism>
<comment type="similarity">
    <text evidence="1 7">Belongs to the RNase T2 family.</text>
</comment>
<dbReference type="AlphaFoldDB" id="Q8S2R1"/>
<dbReference type="EMBL" id="AJ440730">
    <property type="protein sequence ID" value="CAD29435.1"/>
    <property type="molecule type" value="mRNA"/>
</dbReference>
<dbReference type="PANTHER" id="PTHR11240">
    <property type="entry name" value="RIBONUCLEASE T2"/>
    <property type="match status" value="1"/>
</dbReference>
<dbReference type="GO" id="GO:0033897">
    <property type="term" value="F:ribonuclease T2 activity"/>
    <property type="evidence" value="ECO:0007669"/>
    <property type="project" value="InterPro"/>
</dbReference>
<reference evidence="9" key="1">
    <citation type="submission" date="2002-03" db="EMBL/GenBank/DDBJ databases">
        <title>Analysis of S RNase sequences from Antirrhinum.</title>
        <authorList>
            <person name="Xue Y."/>
        </authorList>
    </citation>
    <scope>NUCLEOTIDE SEQUENCE</scope>
    <source>
        <tissue evidence="9">Pistil</tissue>
    </source>
</reference>
<keyword evidence="4" id="KW-0378">Hydrolase</keyword>
<dbReference type="GO" id="GO:0006401">
    <property type="term" value="P:RNA catabolic process"/>
    <property type="evidence" value="ECO:0007669"/>
    <property type="project" value="TreeGrafter"/>
</dbReference>
<feature type="signal peptide" evidence="8">
    <location>
        <begin position="1"/>
        <end position="19"/>
    </location>
</feature>
<dbReference type="PANTHER" id="PTHR11240:SF75">
    <property type="entry name" value="RIBONUCLEASE 3"/>
    <property type="match status" value="1"/>
</dbReference>
<evidence type="ECO:0000256" key="7">
    <source>
        <dbReference type="RuleBase" id="RU004328"/>
    </source>
</evidence>
<keyword evidence="5" id="KW-1015">Disulfide bond</keyword>
<dbReference type="Pfam" id="PF00445">
    <property type="entry name" value="Ribonuclease_T2"/>
    <property type="match status" value="1"/>
</dbReference>
<dbReference type="InterPro" id="IPR018188">
    <property type="entry name" value="RNase_T2_His_AS_1"/>
</dbReference>
<evidence type="ECO:0000256" key="8">
    <source>
        <dbReference type="SAM" id="SignalP"/>
    </source>
</evidence>
<dbReference type="InterPro" id="IPR001568">
    <property type="entry name" value="RNase_T2-like"/>
</dbReference>
<dbReference type="InterPro" id="IPR036430">
    <property type="entry name" value="RNase_T2-like_sf"/>
</dbReference>
<keyword evidence="6" id="KW-0456">Lyase</keyword>